<proteinExistence type="predicted"/>
<organism evidence="8 9">
    <name type="scientific">Desulfosalsimonas propionicica</name>
    <dbReference type="NCBI Taxonomy" id="332175"/>
    <lineage>
        <taxon>Bacteria</taxon>
        <taxon>Pseudomonadati</taxon>
        <taxon>Thermodesulfobacteriota</taxon>
        <taxon>Desulfobacteria</taxon>
        <taxon>Desulfobacterales</taxon>
        <taxon>Desulfosalsimonadaceae</taxon>
        <taxon>Desulfosalsimonas</taxon>
    </lineage>
</organism>
<dbReference type="Gene3D" id="1.10.1060.10">
    <property type="entry name" value="Alpha-helical ferredoxin"/>
    <property type="match status" value="1"/>
</dbReference>
<evidence type="ECO:0000256" key="2">
    <source>
        <dbReference type="ARBA" id="ARBA00022723"/>
    </source>
</evidence>
<dbReference type="GO" id="GO:0005886">
    <property type="term" value="C:plasma membrane"/>
    <property type="evidence" value="ECO:0007669"/>
    <property type="project" value="TreeGrafter"/>
</dbReference>
<dbReference type="AlphaFoldDB" id="A0A7W0CBQ8"/>
<evidence type="ECO:0000256" key="3">
    <source>
        <dbReference type="ARBA" id="ARBA00023002"/>
    </source>
</evidence>
<name>A0A7W0CBQ8_9BACT</name>
<accession>A0A7W0CBQ8</accession>
<dbReference type="PANTHER" id="PTHR43255:SF1">
    <property type="entry name" value="IRON-SULFUR-BINDING OXIDOREDUCTASE FADF-RELATED"/>
    <property type="match status" value="1"/>
</dbReference>
<dbReference type="Pfam" id="PF13183">
    <property type="entry name" value="Fer4_8"/>
    <property type="match status" value="1"/>
</dbReference>
<gene>
    <name evidence="8" type="ORF">HNR65_003145</name>
</gene>
<dbReference type="Pfam" id="PF02754">
    <property type="entry name" value="CCG"/>
    <property type="match status" value="2"/>
</dbReference>
<dbReference type="InterPro" id="IPR004017">
    <property type="entry name" value="Cys_rich_dom"/>
</dbReference>
<dbReference type="PROSITE" id="PS00198">
    <property type="entry name" value="4FE4S_FER_1"/>
    <property type="match status" value="1"/>
</dbReference>
<dbReference type="InterPro" id="IPR017900">
    <property type="entry name" value="4Fe4S_Fe_S_CS"/>
</dbReference>
<keyword evidence="3 8" id="KW-0560">Oxidoreductase</keyword>
<feature type="domain" description="4Fe-4S ferredoxin-type" evidence="7">
    <location>
        <begin position="32"/>
        <end position="61"/>
    </location>
</feature>
<dbReference type="GO" id="GO:0051912">
    <property type="term" value="F:CoB--CoM heterodisulfide reductase activity"/>
    <property type="evidence" value="ECO:0007669"/>
    <property type="project" value="UniProtKB-EC"/>
</dbReference>
<sequence length="493" mass="55421">MTNDDEKIPESSSEETTEPEEVTQLPIHKLDISRLIELDACTSCGECLRWCPVYDQDASENIVPRRKVIDFLKIARDQNGLLGKILRNDKAPELLKSILTKLFNYKKMTQKDVESFVANLYECSTCGQCEEICPAHIDTVNLWEDLREIIVDAGYGPLEAQKALEKSVKAYDNPWQQPRAGRTKWARRAKKDKLVPNEPRSIKNGGKVLLFLGCTAAYDANVKQVAINTVNILEALDVDYGTLGKDEKCCGSVLLRMGDPEHKRLFEQNIEQFNNLGIETLISSCSGCFKTIMQDYPKVGELNFEVLHTVEFLVRLLRQGKLKFPYSVNRTVTYHDPCHLGRACRVFEAPRIIMDAIPGLKLIEMPRNKQYSRCCGAGGGLKAGYPDIQNKMAQRRVKEAEETGADELVSCCPFCYQGLQVGINALSSHMVMKDMSAYVAEALLGYDVFEKATKDAEAAKKKKEADKLAKEKEKAKAENDEEDKSAEKKKKAL</sequence>
<dbReference type="Proteomes" id="UP000525298">
    <property type="component" value="Unassembled WGS sequence"/>
</dbReference>
<feature type="domain" description="4Fe-4S ferredoxin-type" evidence="7">
    <location>
        <begin position="114"/>
        <end position="145"/>
    </location>
</feature>
<keyword evidence="5" id="KW-0411">Iron-sulfur</keyword>
<dbReference type="GO" id="GO:0046872">
    <property type="term" value="F:metal ion binding"/>
    <property type="evidence" value="ECO:0007669"/>
    <property type="project" value="UniProtKB-KW"/>
</dbReference>
<evidence type="ECO:0000256" key="4">
    <source>
        <dbReference type="ARBA" id="ARBA00023004"/>
    </source>
</evidence>
<reference evidence="8 9" key="1">
    <citation type="submission" date="2020-07" db="EMBL/GenBank/DDBJ databases">
        <title>Genomic Encyclopedia of Type Strains, Phase IV (KMG-IV): sequencing the most valuable type-strain genomes for metagenomic binning, comparative biology and taxonomic classification.</title>
        <authorList>
            <person name="Goeker M."/>
        </authorList>
    </citation>
    <scope>NUCLEOTIDE SEQUENCE [LARGE SCALE GENOMIC DNA]</scope>
    <source>
        <strain evidence="8 9">DSM 17721</strain>
    </source>
</reference>
<dbReference type="GO" id="GO:0051539">
    <property type="term" value="F:4 iron, 4 sulfur cluster binding"/>
    <property type="evidence" value="ECO:0007669"/>
    <property type="project" value="UniProtKB-KW"/>
</dbReference>
<feature type="compositionally biased region" description="Basic and acidic residues" evidence="6">
    <location>
        <begin position="460"/>
        <end position="478"/>
    </location>
</feature>
<keyword evidence="4" id="KW-0408">Iron</keyword>
<evidence type="ECO:0000313" key="9">
    <source>
        <dbReference type="Proteomes" id="UP000525298"/>
    </source>
</evidence>
<feature type="region of interest" description="Disordered" evidence="6">
    <location>
        <begin position="460"/>
        <end position="493"/>
    </location>
</feature>
<evidence type="ECO:0000259" key="7">
    <source>
        <dbReference type="PROSITE" id="PS51379"/>
    </source>
</evidence>
<dbReference type="PROSITE" id="PS51379">
    <property type="entry name" value="4FE4S_FER_2"/>
    <property type="match status" value="2"/>
</dbReference>
<dbReference type="EMBL" id="JACDUS010000012">
    <property type="protein sequence ID" value="MBA2882790.1"/>
    <property type="molecule type" value="Genomic_DNA"/>
</dbReference>
<evidence type="ECO:0000313" key="8">
    <source>
        <dbReference type="EMBL" id="MBA2882790.1"/>
    </source>
</evidence>
<evidence type="ECO:0000256" key="5">
    <source>
        <dbReference type="ARBA" id="ARBA00023014"/>
    </source>
</evidence>
<dbReference type="RefSeq" id="WP_181552411.1">
    <property type="nucleotide sequence ID" value="NZ_JACDUS010000012.1"/>
</dbReference>
<dbReference type="InterPro" id="IPR017896">
    <property type="entry name" value="4Fe4S_Fe-S-bd"/>
</dbReference>
<comment type="caution">
    <text evidence="8">The sequence shown here is derived from an EMBL/GenBank/DDBJ whole genome shotgun (WGS) entry which is preliminary data.</text>
</comment>
<keyword evidence="2" id="KW-0479">Metal-binding</keyword>
<dbReference type="EC" id="1.8.98.1" evidence="8"/>
<protein>
    <submittedName>
        <fullName evidence="8">Heterodisulfide reductase subunit D</fullName>
        <ecNumber evidence="8">1.8.98.1</ecNumber>
    </submittedName>
</protein>
<dbReference type="InterPro" id="IPR051460">
    <property type="entry name" value="HdrC_iron-sulfur_subunit"/>
</dbReference>
<keyword evidence="9" id="KW-1185">Reference proteome</keyword>
<feature type="region of interest" description="Disordered" evidence="6">
    <location>
        <begin position="1"/>
        <end position="23"/>
    </location>
</feature>
<evidence type="ECO:0000256" key="1">
    <source>
        <dbReference type="ARBA" id="ARBA00022485"/>
    </source>
</evidence>
<evidence type="ECO:0000256" key="6">
    <source>
        <dbReference type="SAM" id="MobiDB-lite"/>
    </source>
</evidence>
<dbReference type="SUPFAM" id="SSF46548">
    <property type="entry name" value="alpha-helical ferredoxin"/>
    <property type="match status" value="1"/>
</dbReference>
<dbReference type="InterPro" id="IPR009051">
    <property type="entry name" value="Helical_ferredxn"/>
</dbReference>
<keyword evidence="1" id="KW-0004">4Fe-4S</keyword>
<feature type="compositionally biased region" description="Acidic residues" evidence="6">
    <location>
        <begin position="12"/>
        <end position="21"/>
    </location>
</feature>
<dbReference type="PANTHER" id="PTHR43255">
    <property type="entry name" value="IRON-SULFUR-BINDING OXIDOREDUCTASE FADF-RELATED-RELATED"/>
    <property type="match status" value="1"/>
</dbReference>